<reference evidence="2" key="1">
    <citation type="journal article" date="2020" name="Parasit. Vectors">
        <title>Annotation and characterization of Babesia gibsoni apicoplast genome.</title>
        <authorList>
            <person name="Liu Q."/>
            <person name="Yu L."/>
            <person name="Jiang F."/>
            <person name="Li M."/>
            <person name="Zhan X."/>
            <person name="Huang Y."/>
            <person name="Wang S."/>
            <person name="Du X."/>
            <person name="He L."/>
            <person name="Zhao J."/>
        </authorList>
    </citation>
    <scope>NUCLEOTIDE SEQUENCE</scope>
    <source>
        <strain evidence="2">Wuhan</strain>
    </source>
</reference>
<feature type="transmembrane region" description="Helical" evidence="1">
    <location>
        <begin position="12"/>
        <end position="36"/>
    </location>
</feature>
<keyword evidence="1" id="KW-1133">Transmembrane helix</keyword>
<gene>
    <name evidence="2" type="primary">hp4</name>
</gene>
<keyword evidence="1" id="KW-0472">Membrane</keyword>
<proteinExistence type="predicted"/>
<protein>
    <submittedName>
        <fullName evidence="2">Uncharacterized protein</fullName>
    </submittedName>
</protein>
<evidence type="ECO:0000313" key="2">
    <source>
        <dbReference type="EMBL" id="QKG04106.1"/>
    </source>
</evidence>
<dbReference type="AlphaFoldDB" id="A0A6M8NKT8"/>
<sequence length="122" mass="14724">MILFILILKKIKLIINNILIFLINLLKNIKIFLIYYTKKNPNKFIDIPNFNSNTNKILIEIYKFINLFNIYFILIPSICPFKIGFSIIYILCDLINLNIIKIYKIKNLSIFLQYFIFYFNLK</sequence>
<dbReference type="EMBL" id="MN481613">
    <property type="protein sequence ID" value="QKG04106.1"/>
    <property type="molecule type" value="Genomic_DNA"/>
</dbReference>
<organism evidence="2">
    <name type="scientific">Babesia gibsoni</name>
    <dbReference type="NCBI Taxonomy" id="33632"/>
    <lineage>
        <taxon>Eukaryota</taxon>
        <taxon>Sar</taxon>
        <taxon>Alveolata</taxon>
        <taxon>Apicomplexa</taxon>
        <taxon>Aconoidasida</taxon>
        <taxon>Piroplasmida</taxon>
        <taxon>Babesiidae</taxon>
        <taxon>Babesia</taxon>
    </lineage>
</organism>
<name>A0A6M8NKT8_BABGI</name>
<keyword evidence="1" id="KW-0812">Transmembrane</keyword>
<evidence type="ECO:0000256" key="1">
    <source>
        <dbReference type="SAM" id="Phobius"/>
    </source>
</evidence>
<accession>A0A6M8NKT8</accession>
<feature type="transmembrane region" description="Helical" evidence="1">
    <location>
        <begin position="70"/>
        <end position="91"/>
    </location>
</feature>